<dbReference type="OrthoDB" id="10542496at2759"/>
<gene>
    <name evidence="3" type="ORF">MATL_G00220890</name>
</gene>
<accession>A0A9D3SW85</accession>
<dbReference type="EMBL" id="JAFDVH010000020">
    <property type="protein sequence ID" value="KAG7458493.1"/>
    <property type="molecule type" value="Genomic_DNA"/>
</dbReference>
<dbReference type="AlphaFoldDB" id="A0A9D3SW85"/>
<keyword evidence="4" id="KW-1185">Reference proteome</keyword>
<name>A0A9D3SW85_MEGAT</name>
<evidence type="ECO:0000313" key="3">
    <source>
        <dbReference type="EMBL" id="KAG7458493.1"/>
    </source>
</evidence>
<evidence type="ECO:0000259" key="2">
    <source>
        <dbReference type="PROSITE" id="PS50835"/>
    </source>
</evidence>
<proteinExistence type="predicted"/>
<dbReference type="Proteomes" id="UP001046870">
    <property type="component" value="Chromosome 20"/>
</dbReference>
<dbReference type="InterPro" id="IPR007110">
    <property type="entry name" value="Ig-like_dom"/>
</dbReference>
<comment type="caution">
    <text evidence="3">The sequence shown here is derived from an EMBL/GenBank/DDBJ whole genome shotgun (WGS) entry which is preliminary data.</text>
</comment>
<feature type="compositionally biased region" description="Basic and acidic residues" evidence="1">
    <location>
        <begin position="127"/>
        <end position="136"/>
    </location>
</feature>
<organism evidence="3 4">
    <name type="scientific">Megalops atlanticus</name>
    <name type="common">Tarpon</name>
    <name type="synonym">Clupea gigantea</name>
    <dbReference type="NCBI Taxonomy" id="7932"/>
    <lineage>
        <taxon>Eukaryota</taxon>
        <taxon>Metazoa</taxon>
        <taxon>Chordata</taxon>
        <taxon>Craniata</taxon>
        <taxon>Vertebrata</taxon>
        <taxon>Euteleostomi</taxon>
        <taxon>Actinopterygii</taxon>
        <taxon>Neopterygii</taxon>
        <taxon>Teleostei</taxon>
        <taxon>Elopiformes</taxon>
        <taxon>Megalopidae</taxon>
        <taxon>Megalops</taxon>
    </lineage>
</organism>
<dbReference type="InterPro" id="IPR013783">
    <property type="entry name" value="Ig-like_fold"/>
</dbReference>
<reference evidence="3" key="1">
    <citation type="submission" date="2021-01" db="EMBL/GenBank/DDBJ databases">
        <authorList>
            <person name="Zahm M."/>
            <person name="Roques C."/>
            <person name="Cabau C."/>
            <person name="Klopp C."/>
            <person name="Donnadieu C."/>
            <person name="Jouanno E."/>
            <person name="Lampietro C."/>
            <person name="Louis A."/>
            <person name="Herpin A."/>
            <person name="Echchiki A."/>
            <person name="Berthelot C."/>
            <person name="Parey E."/>
            <person name="Roest-Crollius H."/>
            <person name="Braasch I."/>
            <person name="Postlethwait J."/>
            <person name="Bobe J."/>
            <person name="Montfort J."/>
            <person name="Bouchez O."/>
            <person name="Begum T."/>
            <person name="Mejri S."/>
            <person name="Adams A."/>
            <person name="Chen W.-J."/>
            <person name="Guiguen Y."/>
        </authorList>
    </citation>
    <scope>NUCLEOTIDE SEQUENCE</scope>
    <source>
        <strain evidence="3">YG-15Mar2019-1</strain>
        <tissue evidence="3">Brain</tissue>
    </source>
</reference>
<dbReference type="SUPFAM" id="SSF48726">
    <property type="entry name" value="Immunoglobulin"/>
    <property type="match status" value="1"/>
</dbReference>
<dbReference type="PROSITE" id="PS50835">
    <property type="entry name" value="IG_LIKE"/>
    <property type="match status" value="1"/>
</dbReference>
<protein>
    <recommendedName>
        <fullName evidence="2">Ig-like domain-containing protein</fullName>
    </recommendedName>
</protein>
<evidence type="ECO:0000256" key="1">
    <source>
        <dbReference type="SAM" id="MobiDB-lite"/>
    </source>
</evidence>
<feature type="region of interest" description="Disordered" evidence="1">
    <location>
        <begin position="127"/>
        <end position="204"/>
    </location>
</feature>
<dbReference type="Gene3D" id="2.60.40.10">
    <property type="entry name" value="Immunoglobulins"/>
    <property type="match status" value="1"/>
</dbReference>
<dbReference type="InterPro" id="IPR036179">
    <property type="entry name" value="Ig-like_dom_sf"/>
</dbReference>
<dbReference type="CDD" id="cd00096">
    <property type="entry name" value="Ig"/>
    <property type="match status" value="1"/>
</dbReference>
<feature type="domain" description="Ig-like" evidence="2">
    <location>
        <begin position="3"/>
        <end position="84"/>
    </location>
</feature>
<evidence type="ECO:0000313" key="4">
    <source>
        <dbReference type="Proteomes" id="UP001046870"/>
    </source>
</evidence>
<feature type="non-terminal residue" evidence="3">
    <location>
        <position position="1"/>
    </location>
</feature>
<sequence>SKPRITNTTAAGSRGRFCSVLCSVENGREVTLFWQREGQTLSHTSSPDLNTPLSLPLEIEEYSSTYSCMAANPASEERSFFNISELCREECTDQSDQRPTSQTSLSVCWDWSWVCGFDHSANWDSRLPEEQKKPAGDEGDELTYANINHGAKKTQPEKAQKSQAGNPEELVYSNINHNRPKKQRAEAPRAAQGEENCVYAQVRR</sequence>